<protein>
    <recommendedName>
        <fullName evidence="3">Tetratricopeptide repeat protein</fullName>
    </recommendedName>
</protein>
<dbReference type="Proteomes" id="UP000824202">
    <property type="component" value="Unassembled WGS sequence"/>
</dbReference>
<proteinExistence type="predicted"/>
<gene>
    <name evidence="1" type="ORF">H9863_08835</name>
</gene>
<dbReference type="EMBL" id="DXFT01000172">
    <property type="protein sequence ID" value="HIX04199.1"/>
    <property type="molecule type" value="Genomic_DNA"/>
</dbReference>
<evidence type="ECO:0000313" key="1">
    <source>
        <dbReference type="EMBL" id="HIX04199.1"/>
    </source>
</evidence>
<reference evidence="1" key="1">
    <citation type="journal article" date="2021" name="PeerJ">
        <title>Extensive microbial diversity within the chicken gut microbiome revealed by metagenomics and culture.</title>
        <authorList>
            <person name="Gilroy R."/>
            <person name="Ravi A."/>
            <person name="Getino M."/>
            <person name="Pursley I."/>
            <person name="Horton D.L."/>
            <person name="Alikhan N.F."/>
            <person name="Baker D."/>
            <person name="Gharbi K."/>
            <person name="Hall N."/>
            <person name="Watson M."/>
            <person name="Adriaenssens E.M."/>
            <person name="Foster-Nyarko E."/>
            <person name="Jarju S."/>
            <person name="Secka A."/>
            <person name="Antonio M."/>
            <person name="Oren A."/>
            <person name="Chaudhuri R.R."/>
            <person name="La Ragione R."/>
            <person name="Hildebrand F."/>
            <person name="Pallen M.J."/>
        </authorList>
    </citation>
    <scope>NUCLEOTIDE SEQUENCE</scope>
    <source>
        <strain evidence="1">23274</strain>
    </source>
</reference>
<reference evidence="1" key="2">
    <citation type="submission" date="2021-04" db="EMBL/GenBank/DDBJ databases">
        <authorList>
            <person name="Gilroy R."/>
        </authorList>
    </citation>
    <scope>NUCLEOTIDE SEQUENCE</scope>
    <source>
        <strain evidence="1">23274</strain>
    </source>
</reference>
<comment type="caution">
    <text evidence="1">The sequence shown here is derived from an EMBL/GenBank/DDBJ whole genome shotgun (WGS) entry which is preliminary data.</text>
</comment>
<evidence type="ECO:0008006" key="3">
    <source>
        <dbReference type="Google" id="ProtNLM"/>
    </source>
</evidence>
<evidence type="ECO:0000313" key="2">
    <source>
        <dbReference type="Proteomes" id="UP000824202"/>
    </source>
</evidence>
<name>A0A9D1V1W2_9BACT</name>
<organism evidence="1 2">
    <name type="scientific">Candidatus Odoribacter faecigallinarum</name>
    <dbReference type="NCBI Taxonomy" id="2838706"/>
    <lineage>
        <taxon>Bacteria</taxon>
        <taxon>Pseudomonadati</taxon>
        <taxon>Bacteroidota</taxon>
        <taxon>Bacteroidia</taxon>
        <taxon>Bacteroidales</taxon>
        <taxon>Odoribacteraceae</taxon>
        <taxon>Odoribacter</taxon>
    </lineage>
</organism>
<accession>A0A9D1V1W2</accession>
<sequence length="239" mass="27851">MEMEDLQKVIQEHPYFQAARILYLKVLYLSSGEKFREELKNSTIHIINHKQLLRYLYWQTSNQNIFATPSQETPFIQSAPEEEEEATPNAPQQGGETFVMELNLDWQNEQTDETADQSQEVPAFTPSSDYLLSEEEAETNPVSPKPNNSQEQLITRFIETNPTIPKISETDGELTDLSQENPYKQEELFSETLAKIYTRQHLYEKAIATYIKLSLKYPEKSIYFADRIEEIKENINKSK</sequence>
<dbReference type="AlphaFoldDB" id="A0A9D1V1W2"/>